<comment type="caution">
    <text evidence="3">The sequence shown here is derived from an EMBL/GenBank/DDBJ whole genome shotgun (WGS) entry which is preliminary data.</text>
</comment>
<evidence type="ECO:0000259" key="2">
    <source>
        <dbReference type="Pfam" id="PF08327"/>
    </source>
</evidence>
<dbReference type="AlphaFoldDB" id="A0A933SBM7"/>
<dbReference type="Gene3D" id="3.30.530.20">
    <property type="match status" value="1"/>
</dbReference>
<dbReference type="Proteomes" id="UP000696931">
    <property type="component" value="Unassembled WGS sequence"/>
</dbReference>
<feature type="domain" description="Activator of Hsp90 ATPase homologue 1/2-like C-terminal" evidence="2">
    <location>
        <begin position="14"/>
        <end position="146"/>
    </location>
</feature>
<dbReference type="Pfam" id="PF08327">
    <property type="entry name" value="AHSA1"/>
    <property type="match status" value="1"/>
</dbReference>
<evidence type="ECO:0000256" key="1">
    <source>
        <dbReference type="ARBA" id="ARBA00006817"/>
    </source>
</evidence>
<organism evidence="3 4">
    <name type="scientific">Eiseniibacteriota bacterium</name>
    <dbReference type="NCBI Taxonomy" id="2212470"/>
    <lineage>
        <taxon>Bacteria</taxon>
        <taxon>Candidatus Eiseniibacteriota</taxon>
    </lineage>
</organism>
<dbReference type="InterPro" id="IPR023393">
    <property type="entry name" value="START-like_dom_sf"/>
</dbReference>
<accession>A0A933SBM7</accession>
<dbReference type="InterPro" id="IPR013538">
    <property type="entry name" value="ASHA1/2-like_C"/>
</dbReference>
<dbReference type="CDD" id="cd07814">
    <property type="entry name" value="SRPBCC_CalC_Aha1-like"/>
    <property type="match status" value="1"/>
</dbReference>
<protein>
    <submittedName>
        <fullName evidence="3">SRPBCC domain-containing protein</fullName>
    </submittedName>
</protein>
<evidence type="ECO:0000313" key="4">
    <source>
        <dbReference type="Proteomes" id="UP000696931"/>
    </source>
</evidence>
<gene>
    <name evidence="3" type="ORF">HZA61_03185</name>
</gene>
<proteinExistence type="inferred from homology"/>
<sequence>MPKHRAISFVADIAAPPSRVFEIMLAPESWQDWTSAFDEESRYEGVWKQGEQIRFLGPGGRGVLCEIEELRPNAYVSLRHLGLIADGAEDRTSEDARGWVGAREIYTFEAVRAGTQLEVELQVPDEFEEYFRETWPEALERLTELCEAE</sequence>
<dbReference type="SUPFAM" id="SSF55961">
    <property type="entry name" value="Bet v1-like"/>
    <property type="match status" value="1"/>
</dbReference>
<dbReference type="EMBL" id="JACRIW010000024">
    <property type="protein sequence ID" value="MBI5168471.1"/>
    <property type="molecule type" value="Genomic_DNA"/>
</dbReference>
<comment type="similarity">
    <text evidence="1">Belongs to the AHA1 family.</text>
</comment>
<reference evidence="3" key="1">
    <citation type="submission" date="2020-07" db="EMBL/GenBank/DDBJ databases">
        <title>Huge and variable diversity of episymbiotic CPR bacteria and DPANN archaea in groundwater ecosystems.</title>
        <authorList>
            <person name="He C.Y."/>
            <person name="Keren R."/>
            <person name="Whittaker M."/>
            <person name="Farag I.F."/>
            <person name="Doudna J."/>
            <person name="Cate J.H.D."/>
            <person name="Banfield J.F."/>
        </authorList>
    </citation>
    <scope>NUCLEOTIDE SEQUENCE</scope>
    <source>
        <strain evidence="3">NC_groundwater_1813_Pr3_B-0.1um_71_17</strain>
    </source>
</reference>
<evidence type="ECO:0000313" key="3">
    <source>
        <dbReference type="EMBL" id="MBI5168471.1"/>
    </source>
</evidence>
<name>A0A933SBM7_UNCEI</name>